<sequence>VFARAGRSAVSRPRSHRSGSSVVIDSNVEFDGGLSVMANVTPLGDRILARRSEPEEQMSGGIIIPDTAKEKPLEAEVVAVGPGKIGEDGERYPMEIKAGDRILISKYGGTEVKLDGLEHVILREDDVLAVVEG</sequence>
<dbReference type="SMART" id="SM00883">
    <property type="entry name" value="Cpn10"/>
    <property type="match status" value="1"/>
</dbReference>
<comment type="similarity">
    <text evidence="1">Belongs to the GroES chaperonin family.</text>
</comment>
<reference evidence="3" key="1">
    <citation type="submission" date="2018-05" db="EMBL/GenBank/DDBJ databases">
        <authorList>
            <person name="Lanie J.A."/>
            <person name="Ng W.-L."/>
            <person name="Kazmierczak K.M."/>
            <person name="Andrzejewski T.M."/>
            <person name="Davidsen T.M."/>
            <person name="Wayne K.J."/>
            <person name="Tettelin H."/>
            <person name="Glass J.I."/>
            <person name="Rusch D."/>
            <person name="Podicherti R."/>
            <person name="Tsui H.-C.T."/>
            <person name="Winkler M.E."/>
        </authorList>
    </citation>
    <scope>NUCLEOTIDE SEQUENCE</scope>
</reference>
<evidence type="ECO:0008006" key="4">
    <source>
        <dbReference type="Google" id="ProtNLM"/>
    </source>
</evidence>
<dbReference type="InterPro" id="IPR011032">
    <property type="entry name" value="GroES-like_sf"/>
</dbReference>
<dbReference type="InterPro" id="IPR018369">
    <property type="entry name" value="Chaprnonin_Cpn10_CS"/>
</dbReference>
<evidence type="ECO:0000313" key="3">
    <source>
        <dbReference type="EMBL" id="SVA06679.1"/>
    </source>
</evidence>
<gene>
    <name evidence="3" type="ORF">METZ01_LOCUS59533</name>
</gene>
<dbReference type="AlphaFoldDB" id="A0A381ST69"/>
<dbReference type="SUPFAM" id="SSF50129">
    <property type="entry name" value="GroES-like"/>
    <property type="match status" value="1"/>
</dbReference>
<dbReference type="GO" id="GO:0044183">
    <property type="term" value="F:protein folding chaperone"/>
    <property type="evidence" value="ECO:0007669"/>
    <property type="project" value="InterPro"/>
</dbReference>
<dbReference type="PROSITE" id="PS00681">
    <property type="entry name" value="CHAPERONINS_CPN10"/>
    <property type="match status" value="1"/>
</dbReference>
<keyword evidence="2" id="KW-0143">Chaperone</keyword>
<dbReference type="InterPro" id="IPR020818">
    <property type="entry name" value="Chaperonin_GroES"/>
</dbReference>
<dbReference type="FunFam" id="2.30.33.40:FF:000001">
    <property type="entry name" value="10 kDa chaperonin"/>
    <property type="match status" value="1"/>
</dbReference>
<dbReference type="Pfam" id="PF00166">
    <property type="entry name" value="Cpn10"/>
    <property type="match status" value="1"/>
</dbReference>
<name>A0A381ST69_9ZZZZ</name>
<dbReference type="Gene3D" id="2.30.33.40">
    <property type="entry name" value="GroES chaperonin"/>
    <property type="match status" value="1"/>
</dbReference>
<dbReference type="NCBIfam" id="NF001531">
    <property type="entry name" value="PRK00364.2-2"/>
    <property type="match status" value="1"/>
</dbReference>
<dbReference type="GO" id="GO:0046872">
    <property type="term" value="F:metal ion binding"/>
    <property type="evidence" value="ECO:0007669"/>
    <property type="project" value="TreeGrafter"/>
</dbReference>
<dbReference type="CDD" id="cd00320">
    <property type="entry name" value="cpn10"/>
    <property type="match status" value="1"/>
</dbReference>
<dbReference type="PANTHER" id="PTHR10772:SF63">
    <property type="entry name" value="20 KDA CHAPERONIN, CHLOROPLASTIC"/>
    <property type="match status" value="1"/>
</dbReference>
<dbReference type="EMBL" id="UINC01003479">
    <property type="protein sequence ID" value="SVA06679.1"/>
    <property type="molecule type" value="Genomic_DNA"/>
</dbReference>
<dbReference type="GO" id="GO:0005739">
    <property type="term" value="C:mitochondrion"/>
    <property type="evidence" value="ECO:0007669"/>
    <property type="project" value="TreeGrafter"/>
</dbReference>
<dbReference type="GO" id="GO:0005524">
    <property type="term" value="F:ATP binding"/>
    <property type="evidence" value="ECO:0007669"/>
    <property type="project" value="InterPro"/>
</dbReference>
<evidence type="ECO:0000256" key="1">
    <source>
        <dbReference type="ARBA" id="ARBA00006975"/>
    </source>
</evidence>
<dbReference type="NCBIfam" id="NF001533">
    <property type="entry name" value="PRK00364.2-4"/>
    <property type="match status" value="1"/>
</dbReference>
<accession>A0A381ST69</accession>
<proteinExistence type="inferred from homology"/>
<organism evidence="3">
    <name type="scientific">marine metagenome</name>
    <dbReference type="NCBI Taxonomy" id="408172"/>
    <lineage>
        <taxon>unclassified sequences</taxon>
        <taxon>metagenomes</taxon>
        <taxon>ecological metagenomes</taxon>
    </lineage>
</organism>
<dbReference type="PRINTS" id="PR00297">
    <property type="entry name" value="CHAPERONIN10"/>
</dbReference>
<dbReference type="InterPro" id="IPR037124">
    <property type="entry name" value="Chaperonin_GroES_sf"/>
</dbReference>
<dbReference type="GO" id="GO:0051082">
    <property type="term" value="F:unfolded protein binding"/>
    <property type="evidence" value="ECO:0007669"/>
    <property type="project" value="TreeGrafter"/>
</dbReference>
<dbReference type="PANTHER" id="PTHR10772">
    <property type="entry name" value="10 KDA HEAT SHOCK PROTEIN"/>
    <property type="match status" value="1"/>
</dbReference>
<dbReference type="GO" id="GO:0051087">
    <property type="term" value="F:protein-folding chaperone binding"/>
    <property type="evidence" value="ECO:0007669"/>
    <property type="project" value="TreeGrafter"/>
</dbReference>
<evidence type="ECO:0000256" key="2">
    <source>
        <dbReference type="ARBA" id="ARBA00023186"/>
    </source>
</evidence>
<protein>
    <recommendedName>
        <fullName evidence="4">10 kDa chaperonin</fullName>
    </recommendedName>
</protein>
<dbReference type="HAMAP" id="MF_00580">
    <property type="entry name" value="CH10"/>
    <property type="match status" value="1"/>
</dbReference>
<feature type="non-terminal residue" evidence="3">
    <location>
        <position position="1"/>
    </location>
</feature>